<feature type="compositionally biased region" description="Acidic residues" evidence="2">
    <location>
        <begin position="105"/>
        <end position="119"/>
    </location>
</feature>
<protein>
    <recommendedName>
        <fullName evidence="5">IS66 family transposase</fullName>
    </recommendedName>
</protein>
<sequence length="119" mass="13532">MTQSSESLLNEISVLNMRIVELEQVNQAQQQELLAQQQELLAQQQELLAQQRELQAQQMLLQTQLEELNLYRRKMFGRSAEPHPPQGEVFNEAEAEARAPADVDTPTDDDACEPEEACP</sequence>
<proteinExistence type="predicted"/>
<evidence type="ECO:0000313" key="3">
    <source>
        <dbReference type="EMBL" id="QHS50117.1"/>
    </source>
</evidence>
<evidence type="ECO:0000313" key="4">
    <source>
        <dbReference type="Proteomes" id="UP000464389"/>
    </source>
</evidence>
<gene>
    <name evidence="3" type="ORF">GW952_31430</name>
</gene>
<feature type="coiled-coil region" evidence="1">
    <location>
        <begin position="5"/>
        <end position="57"/>
    </location>
</feature>
<evidence type="ECO:0000256" key="2">
    <source>
        <dbReference type="SAM" id="MobiDB-lite"/>
    </source>
</evidence>
<reference evidence="3 4" key="1">
    <citation type="submission" date="2020-01" db="EMBL/GenBank/DDBJ databases">
        <title>Bactrocera dorsalis gut bacteria genome.</title>
        <authorList>
            <person name="Zhang H."/>
            <person name="Cai Z."/>
        </authorList>
    </citation>
    <scope>NUCLEOTIDE SEQUENCE [LARGE SCALE GENOMIC DNA]</scope>
    <source>
        <strain evidence="3 4">BD177</strain>
        <plasmid evidence="3 4">unnamed2</plasmid>
    </source>
</reference>
<feature type="region of interest" description="Disordered" evidence="2">
    <location>
        <begin position="77"/>
        <end position="119"/>
    </location>
</feature>
<dbReference type="Proteomes" id="UP000464389">
    <property type="component" value="Plasmid unnamed2"/>
</dbReference>
<dbReference type="EMBL" id="CP048110">
    <property type="protein sequence ID" value="QHS50117.1"/>
    <property type="molecule type" value="Genomic_DNA"/>
</dbReference>
<dbReference type="RefSeq" id="WP_162122880.1">
    <property type="nucleotide sequence ID" value="NZ_CP048110.1"/>
</dbReference>
<keyword evidence="1" id="KW-0175">Coiled coil</keyword>
<evidence type="ECO:0000256" key="1">
    <source>
        <dbReference type="SAM" id="Coils"/>
    </source>
</evidence>
<keyword evidence="3" id="KW-0614">Plasmid</keyword>
<dbReference type="AlphaFoldDB" id="A0A6P1V889"/>
<organism evidence="3 4">
    <name type="scientific">Klebsiella michiganensis</name>
    <dbReference type="NCBI Taxonomy" id="1134687"/>
    <lineage>
        <taxon>Bacteria</taxon>
        <taxon>Pseudomonadati</taxon>
        <taxon>Pseudomonadota</taxon>
        <taxon>Gammaproteobacteria</taxon>
        <taxon>Enterobacterales</taxon>
        <taxon>Enterobacteriaceae</taxon>
        <taxon>Klebsiella/Raoultella group</taxon>
        <taxon>Klebsiella</taxon>
    </lineage>
</organism>
<geneLocation type="plasmid" evidence="3">
    <name>unnamed2</name>
</geneLocation>
<evidence type="ECO:0008006" key="5">
    <source>
        <dbReference type="Google" id="ProtNLM"/>
    </source>
</evidence>
<name>A0A6P1V889_9ENTR</name>
<accession>A0A6P1V889</accession>